<accession>A0A1I8FIX3</accession>
<keyword evidence="2" id="KW-1185">Reference proteome</keyword>
<dbReference type="AlphaFoldDB" id="A0A1I8FIX3"/>
<proteinExistence type="predicted"/>
<evidence type="ECO:0000313" key="3">
    <source>
        <dbReference type="WBParaSite" id="maker-unitig_35867-snap-gene-0.1-mRNA-1"/>
    </source>
</evidence>
<feature type="compositionally biased region" description="Low complexity" evidence="1">
    <location>
        <begin position="98"/>
        <end position="107"/>
    </location>
</feature>
<sequence length="125" mass="13786">MPKFDGELPATDPIEHIEESRIWARSGLGLDKKASPSTGWAGGPLKLLLEQVGYVVLDCSSSAQSRQQPRWRKPIILLHSSKTRLNDPSCVQTDESDPAQQQSSKQQSDQKAESRGPMQIGNEFA</sequence>
<reference evidence="3" key="1">
    <citation type="submission" date="2016-11" db="UniProtKB">
        <authorList>
            <consortium name="WormBaseParasite"/>
        </authorList>
    </citation>
    <scope>IDENTIFICATION</scope>
</reference>
<organism evidence="2 3">
    <name type="scientific">Macrostomum lignano</name>
    <dbReference type="NCBI Taxonomy" id="282301"/>
    <lineage>
        <taxon>Eukaryota</taxon>
        <taxon>Metazoa</taxon>
        <taxon>Spiralia</taxon>
        <taxon>Lophotrochozoa</taxon>
        <taxon>Platyhelminthes</taxon>
        <taxon>Rhabditophora</taxon>
        <taxon>Macrostomorpha</taxon>
        <taxon>Macrostomida</taxon>
        <taxon>Macrostomidae</taxon>
        <taxon>Macrostomum</taxon>
    </lineage>
</organism>
<protein>
    <submittedName>
        <fullName evidence="3">Uncharacterized protein</fullName>
    </submittedName>
</protein>
<feature type="region of interest" description="Disordered" evidence="1">
    <location>
        <begin position="84"/>
        <end position="125"/>
    </location>
</feature>
<evidence type="ECO:0000256" key="1">
    <source>
        <dbReference type="SAM" id="MobiDB-lite"/>
    </source>
</evidence>
<evidence type="ECO:0000313" key="2">
    <source>
        <dbReference type="Proteomes" id="UP000095280"/>
    </source>
</evidence>
<dbReference type="WBParaSite" id="maker-unitig_35867-snap-gene-0.1-mRNA-1">
    <property type="protein sequence ID" value="maker-unitig_35867-snap-gene-0.1-mRNA-1"/>
    <property type="gene ID" value="maker-unitig_35867-snap-gene-0.1"/>
</dbReference>
<dbReference type="Proteomes" id="UP000095280">
    <property type="component" value="Unplaced"/>
</dbReference>
<name>A0A1I8FIX3_9PLAT</name>